<protein>
    <recommendedName>
        <fullName evidence="5">EF-hand domain-containing protein</fullName>
    </recommendedName>
</protein>
<dbReference type="InterPro" id="IPR039647">
    <property type="entry name" value="EF_hand_pair_protein_CML-like"/>
</dbReference>
<dbReference type="PROSITE" id="PS00303">
    <property type="entry name" value="S100_CABP"/>
    <property type="match status" value="1"/>
</dbReference>
<keyword evidence="7" id="KW-1185">Reference proteome</keyword>
<evidence type="ECO:0000256" key="2">
    <source>
        <dbReference type="ARBA" id="ARBA00022737"/>
    </source>
</evidence>
<dbReference type="Proteomes" id="UP001345219">
    <property type="component" value="Chromosome 16"/>
</dbReference>
<dbReference type="InterPro" id="IPR001751">
    <property type="entry name" value="S100/CaBP7/8-like_CS"/>
</dbReference>
<evidence type="ECO:0000313" key="6">
    <source>
        <dbReference type="EMBL" id="KAK4751929.1"/>
    </source>
</evidence>
<gene>
    <name evidence="6" type="ORF">SAY87_020727</name>
</gene>
<keyword evidence="2" id="KW-0677">Repeat</keyword>
<keyword evidence="3" id="KW-0106">Calcium</keyword>
<dbReference type="GO" id="GO:0005509">
    <property type="term" value="F:calcium ion binding"/>
    <property type="evidence" value="ECO:0007669"/>
    <property type="project" value="InterPro"/>
</dbReference>
<keyword evidence="1" id="KW-0479">Metal-binding</keyword>
<dbReference type="AlphaFoldDB" id="A0AAN7JR35"/>
<dbReference type="InterPro" id="IPR011992">
    <property type="entry name" value="EF-hand-dom_pair"/>
</dbReference>
<feature type="region of interest" description="Disordered" evidence="4">
    <location>
        <begin position="1"/>
        <end position="27"/>
    </location>
</feature>
<feature type="domain" description="EF-hand" evidence="5">
    <location>
        <begin position="92"/>
        <end position="124"/>
    </location>
</feature>
<evidence type="ECO:0000259" key="5">
    <source>
        <dbReference type="PROSITE" id="PS50222"/>
    </source>
</evidence>
<dbReference type="EMBL" id="JAXIOK010000016">
    <property type="protein sequence ID" value="KAK4751929.1"/>
    <property type="molecule type" value="Genomic_DNA"/>
</dbReference>
<feature type="domain" description="EF-hand" evidence="5">
    <location>
        <begin position="19"/>
        <end position="54"/>
    </location>
</feature>
<comment type="caution">
    <text evidence="6">The sequence shown here is derived from an EMBL/GenBank/DDBJ whole genome shotgun (WGS) entry which is preliminary data.</text>
</comment>
<feature type="domain" description="EF-hand" evidence="5">
    <location>
        <begin position="125"/>
        <end position="160"/>
    </location>
</feature>
<proteinExistence type="predicted"/>
<dbReference type="InterPro" id="IPR002048">
    <property type="entry name" value="EF_hand_dom"/>
</dbReference>
<feature type="domain" description="EF-hand" evidence="5">
    <location>
        <begin position="56"/>
        <end position="91"/>
    </location>
</feature>
<evidence type="ECO:0000256" key="3">
    <source>
        <dbReference type="ARBA" id="ARBA00022837"/>
    </source>
</evidence>
<dbReference type="PANTHER" id="PTHR10891">
    <property type="entry name" value="EF-HAND CALCIUM-BINDING DOMAIN CONTAINING PROTEIN"/>
    <property type="match status" value="1"/>
</dbReference>
<dbReference type="PROSITE" id="PS50222">
    <property type="entry name" value="EF_HAND_2"/>
    <property type="match status" value="4"/>
</dbReference>
<evidence type="ECO:0000256" key="4">
    <source>
        <dbReference type="SAM" id="MobiDB-lite"/>
    </source>
</evidence>
<dbReference type="SUPFAM" id="SSF47473">
    <property type="entry name" value="EF-hand"/>
    <property type="match status" value="1"/>
</dbReference>
<dbReference type="Pfam" id="PF13499">
    <property type="entry name" value="EF-hand_7"/>
    <property type="match status" value="2"/>
</dbReference>
<organism evidence="6 7">
    <name type="scientific">Trapa incisa</name>
    <dbReference type="NCBI Taxonomy" id="236973"/>
    <lineage>
        <taxon>Eukaryota</taxon>
        <taxon>Viridiplantae</taxon>
        <taxon>Streptophyta</taxon>
        <taxon>Embryophyta</taxon>
        <taxon>Tracheophyta</taxon>
        <taxon>Spermatophyta</taxon>
        <taxon>Magnoliopsida</taxon>
        <taxon>eudicotyledons</taxon>
        <taxon>Gunneridae</taxon>
        <taxon>Pentapetalae</taxon>
        <taxon>rosids</taxon>
        <taxon>malvids</taxon>
        <taxon>Myrtales</taxon>
        <taxon>Lythraceae</taxon>
        <taxon>Trapa</taxon>
    </lineage>
</organism>
<evidence type="ECO:0000256" key="1">
    <source>
        <dbReference type="ARBA" id="ARBA00022723"/>
    </source>
</evidence>
<reference evidence="6 7" key="1">
    <citation type="journal article" date="2023" name="Hortic Res">
        <title>Pangenome of water caltrop reveals structural variations and asymmetric subgenome divergence after allopolyploidization.</title>
        <authorList>
            <person name="Zhang X."/>
            <person name="Chen Y."/>
            <person name="Wang L."/>
            <person name="Yuan Y."/>
            <person name="Fang M."/>
            <person name="Shi L."/>
            <person name="Lu R."/>
            <person name="Comes H.P."/>
            <person name="Ma Y."/>
            <person name="Chen Y."/>
            <person name="Huang G."/>
            <person name="Zhou Y."/>
            <person name="Zheng Z."/>
            <person name="Qiu Y."/>
        </authorList>
    </citation>
    <scope>NUCLEOTIDE SEQUENCE [LARGE SCALE GENOMIC DNA]</scope>
    <source>
        <tissue evidence="6">Roots</tissue>
    </source>
</reference>
<sequence length="160" mass="17778">MDRRSRRPSGSGHGVNSQGTINEAKRVFEKYDKNGDGKISSEELREALNSIGPGAATSDETDLMISELDKNGDGHIDFDEFMEFFAGCGGDETLRDAFNYYDLDRNGLISAEELHSVLGKLGEKFSLSDCRKMIRSVDRDGDGNVNFEEFKEMMTRSASD</sequence>
<dbReference type="InterPro" id="IPR018247">
    <property type="entry name" value="EF_Hand_1_Ca_BS"/>
</dbReference>
<name>A0AAN7JR35_9MYRT</name>
<evidence type="ECO:0000313" key="7">
    <source>
        <dbReference type="Proteomes" id="UP001345219"/>
    </source>
</evidence>
<dbReference type="PROSITE" id="PS00018">
    <property type="entry name" value="EF_HAND_1"/>
    <property type="match status" value="4"/>
</dbReference>
<dbReference type="FunFam" id="1.10.238.10:FF:000001">
    <property type="entry name" value="Calmodulin 1"/>
    <property type="match status" value="1"/>
</dbReference>
<dbReference type="Gene3D" id="1.10.238.10">
    <property type="entry name" value="EF-hand"/>
    <property type="match status" value="2"/>
</dbReference>
<accession>A0AAN7JR35</accession>
<dbReference type="SMART" id="SM00054">
    <property type="entry name" value="EFh"/>
    <property type="match status" value="4"/>
</dbReference>